<dbReference type="SUPFAM" id="SSF47413">
    <property type="entry name" value="lambda repressor-like DNA-binding domains"/>
    <property type="match status" value="1"/>
</dbReference>
<reference evidence="6 7" key="1">
    <citation type="submission" date="2017-09" db="EMBL/GenBank/DDBJ databases">
        <authorList>
            <person name="Varghese N."/>
            <person name="Submissions S."/>
        </authorList>
    </citation>
    <scope>NUCLEOTIDE SEQUENCE [LARGE SCALE GENOMIC DNA]</scope>
    <source>
        <strain evidence="6 7">OK806</strain>
    </source>
</reference>
<dbReference type="GO" id="GO:0000976">
    <property type="term" value="F:transcription cis-regulatory region binding"/>
    <property type="evidence" value="ECO:0007669"/>
    <property type="project" value="TreeGrafter"/>
</dbReference>
<name>A0A7Z7I9M3_9BURK</name>
<dbReference type="InterPro" id="IPR010982">
    <property type="entry name" value="Lambda_DNA-bd_dom_sf"/>
</dbReference>
<dbReference type="InterPro" id="IPR028082">
    <property type="entry name" value="Peripla_BP_I"/>
</dbReference>
<accession>A0A7Z7I9M3</accession>
<organism evidence="6 7">
    <name type="scientific">Caballeronia arationis</name>
    <dbReference type="NCBI Taxonomy" id="1777142"/>
    <lineage>
        <taxon>Bacteria</taxon>
        <taxon>Pseudomonadati</taxon>
        <taxon>Pseudomonadota</taxon>
        <taxon>Betaproteobacteria</taxon>
        <taxon>Burkholderiales</taxon>
        <taxon>Burkholderiaceae</taxon>
        <taxon>Caballeronia</taxon>
    </lineage>
</organism>
<dbReference type="OrthoDB" id="269117at2"/>
<keyword evidence="4" id="KW-0804">Transcription</keyword>
<feature type="domain" description="HTH lacI-type" evidence="5">
    <location>
        <begin position="2"/>
        <end position="56"/>
    </location>
</feature>
<keyword evidence="2" id="KW-0805">Transcription regulation</keyword>
<dbReference type="RefSeq" id="WP_062633964.1">
    <property type="nucleotide sequence ID" value="NZ_FCOG02000010.1"/>
</dbReference>
<dbReference type="Pfam" id="PF00356">
    <property type="entry name" value="LacI"/>
    <property type="match status" value="1"/>
</dbReference>
<dbReference type="PANTHER" id="PTHR30146:SF148">
    <property type="entry name" value="HTH-TYPE TRANSCRIPTIONAL REPRESSOR PURR-RELATED"/>
    <property type="match status" value="1"/>
</dbReference>
<evidence type="ECO:0000259" key="5">
    <source>
        <dbReference type="PROSITE" id="PS50932"/>
    </source>
</evidence>
<dbReference type="EMBL" id="OCSU01000002">
    <property type="protein sequence ID" value="SOE81693.1"/>
    <property type="molecule type" value="Genomic_DNA"/>
</dbReference>
<dbReference type="SUPFAM" id="SSF53822">
    <property type="entry name" value="Periplasmic binding protein-like I"/>
    <property type="match status" value="1"/>
</dbReference>
<evidence type="ECO:0000313" key="6">
    <source>
        <dbReference type="EMBL" id="SOE81693.1"/>
    </source>
</evidence>
<dbReference type="Gene3D" id="3.40.50.2300">
    <property type="match status" value="2"/>
</dbReference>
<dbReference type="Proteomes" id="UP000219522">
    <property type="component" value="Unassembled WGS sequence"/>
</dbReference>
<dbReference type="InterPro" id="IPR000843">
    <property type="entry name" value="HTH_LacI"/>
</dbReference>
<keyword evidence="7" id="KW-1185">Reference proteome</keyword>
<dbReference type="AlphaFoldDB" id="A0A7Z7I9M3"/>
<dbReference type="PANTHER" id="PTHR30146">
    <property type="entry name" value="LACI-RELATED TRANSCRIPTIONAL REPRESSOR"/>
    <property type="match status" value="1"/>
</dbReference>
<comment type="caution">
    <text evidence="6">The sequence shown here is derived from an EMBL/GenBank/DDBJ whole genome shotgun (WGS) entry which is preliminary data.</text>
</comment>
<evidence type="ECO:0000313" key="7">
    <source>
        <dbReference type="Proteomes" id="UP000219522"/>
    </source>
</evidence>
<dbReference type="PRINTS" id="PR00036">
    <property type="entry name" value="HTHLACI"/>
</dbReference>
<dbReference type="PROSITE" id="PS50932">
    <property type="entry name" value="HTH_LACI_2"/>
    <property type="match status" value="1"/>
</dbReference>
<sequence length="346" mass="36857">MATIKDVAAIAGVSFTTVSHVVNNSRPVSADVRAKVERAIRELDYVPSAVARSLKARSTATIGLLVPNATNPYFAELARGVEDGCAKNGYCVFFCNSDDDPAKQRSYLRVLQEKRIDGLVIASAGEDAVLAQSLAGSREPLVIVDRNIEGISADLVQIDHEKGAYLATRHLLQLGHAEIGCITGPVSTAVSAMRVHGFIRAMAERGIEIEPGAIVESDFSATGGYAAASQLFDSLKPSAIFACNDMMGIGALRAAAERQISVPGDCSIIGFDDVELSRYTYPALSTVGQSVRALGEMAALTLIDRITGKLAGTTRRRVVPPRLLWRESTAVVSETRVPRRTAAQKG</sequence>
<dbReference type="Pfam" id="PF13377">
    <property type="entry name" value="Peripla_BP_3"/>
    <property type="match status" value="1"/>
</dbReference>
<protein>
    <submittedName>
        <fullName evidence="6">Transcriptional regulator, LacI family</fullName>
    </submittedName>
</protein>
<dbReference type="SMART" id="SM00354">
    <property type="entry name" value="HTH_LACI"/>
    <property type="match status" value="1"/>
</dbReference>
<dbReference type="Gene3D" id="1.10.260.40">
    <property type="entry name" value="lambda repressor-like DNA-binding domains"/>
    <property type="match status" value="1"/>
</dbReference>
<evidence type="ECO:0000256" key="4">
    <source>
        <dbReference type="ARBA" id="ARBA00023163"/>
    </source>
</evidence>
<proteinExistence type="predicted"/>
<dbReference type="InterPro" id="IPR046335">
    <property type="entry name" value="LacI/GalR-like_sensor"/>
</dbReference>
<gene>
    <name evidence="6" type="ORF">SAMN05446927_4986</name>
</gene>
<dbReference type="PROSITE" id="PS00356">
    <property type="entry name" value="HTH_LACI_1"/>
    <property type="match status" value="1"/>
</dbReference>
<evidence type="ECO:0000256" key="3">
    <source>
        <dbReference type="ARBA" id="ARBA00023125"/>
    </source>
</evidence>
<evidence type="ECO:0000256" key="2">
    <source>
        <dbReference type="ARBA" id="ARBA00023015"/>
    </source>
</evidence>
<evidence type="ECO:0000256" key="1">
    <source>
        <dbReference type="ARBA" id="ARBA00022491"/>
    </source>
</evidence>
<dbReference type="CDD" id="cd01392">
    <property type="entry name" value="HTH_LacI"/>
    <property type="match status" value="1"/>
</dbReference>
<keyword evidence="3" id="KW-0238">DNA-binding</keyword>
<keyword evidence="1" id="KW-0678">Repressor</keyword>
<dbReference type="GO" id="GO:0003700">
    <property type="term" value="F:DNA-binding transcription factor activity"/>
    <property type="evidence" value="ECO:0007669"/>
    <property type="project" value="TreeGrafter"/>
</dbReference>